<proteinExistence type="predicted"/>
<accession>A0ABQ6VIP3</accession>
<sequence length="291" mass="31825">MTQPPAHILTSFQVPTARPTRVEGAWAGGWRCDHAVISRADDPARAAWISKTMTKIRPVGVSVSRPISSSDGRFSVSGWRARTFLSGAPSPRFDEMAAAALKINDALAGEARPSFLRPPEVGTPWRSADIFAAAEEAAFADNATQWIAPVLDAESIPREDVAQALMKAAHVLDLREEIHAADQVVHADVVGCVMFDDASDPIFTDIVPTFRPYAWSVALLAVDSIAWASAPDALLDRWAHLEDFDQLLVRAVVYRLCVHIMHPDARPEAWPGLQRCADVVAGRIRRQRHSG</sequence>
<evidence type="ECO:0000313" key="2">
    <source>
        <dbReference type="Proteomes" id="UP000436181"/>
    </source>
</evidence>
<evidence type="ECO:0000313" key="1">
    <source>
        <dbReference type="EMBL" id="KAB3522996.1"/>
    </source>
</evidence>
<comment type="caution">
    <text evidence="1">The sequence shown here is derived from an EMBL/GenBank/DDBJ whole genome shotgun (WGS) entry which is preliminary data.</text>
</comment>
<keyword evidence="2" id="KW-1185">Reference proteome</keyword>
<dbReference type="RefSeq" id="WP_151843820.1">
    <property type="nucleotide sequence ID" value="NZ_WBZJ01000001.1"/>
</dbReference>
<protein>
    <submittedName>
        <fullName evidence="1">TIGR02569 family protein</fullName>
    </submittedName>
</protein>
<reference evidence="1 2" key="1">
    <citation type="submission" date="2019-10" db="EMBL/GenBank/DDBJ databases">
        <title>Corynebacterium sp novel species isolated from the respiratory tract of Marmot.</title>
        <authorList>
            <person name="Zhang G."/>
        </authorList>
    </citation>
    <scope>NUCLEOTIDE SEQUENCE [LARGE SCALE GENOMIC DNA]</scope>
    <source>
        <strain evidence="1 2">336</strain>
    </source>
</reference>
<gene>
    <name evidence="1" type="ORF">F8377_02195</name>
</gene>
<dbReference type="NCBIfam" id="TIGR02569">
    <property type="entry name" value="TIGR02569_actnb"/>
    <property type="match status" value="1"/>
</dbReference>
<dbReference type="InterPro" id="IPR013402">
    <property type="entry name" value="CHP02569"/>
</dbReference>
<name>A0ABQ6VIP3_9CORY</name>
<organism evidence="1 2">
    <name type="scientific">Corynebacterium zhongnanshanii</name>
    <dbReference type="NCBI Taxonomy" id="2768834"/>
    <lineage>
        <taxon>Bacteria</taxon>
        <taxon>Bacillati</taxon>
        <taxon>Actinomycetota</taxon>
        <taxon>Actinomycetes</taxon>
        <taxon>Mycobacteriales</taxon>
        <taxon>Corynebacteriaceae</taxon>
        <taxon>Corynebacterium</taxon>
    </lineage>
</organism>
<dbReference type="Proteomes" id="UP000436181">
    <property type="component" value="Unassembled WGS sequence"/>
</dbReference>
<dbReference type="EMBL" id="WBZJ01000001">
    <property type="protein sequence ID" value="KAB3522996.1"/>
    <property type="molecule type" value="Genomic_DNA"/>
</dbReference>